<evidence type="ECO:0000313" key="1">
    <source>
        <dbReference type="EMBL" id="QIS11482.1"/>
    </source>
</evidence>
<accession>A0A6G9YE60</accession>
<organism evidence="1 2">
    <name type="scientific">Nocardia arthritidis</name>
    <dbReference type="NCBI Taxonomy" id="228602"/>
    <lineage>
        <taxon>Bacteria</taxon>
        <taxon>Bacillati</taxon>
        <taxon>Actinomycetota</taxon>
        <taxon>Actinomycetes</taxon>
        <taxon>Mycobacteriales</taxon>
        <taxon>Nocardiaceae</taxon>
        <taxon>Nocardia</taxon>
    </lineage>
</organism>
<dbReference type="RefSeq" id="WP_167474282.1">
    <property type="nucleotide sequence ID" value="NZ_CP046172.1"/>
</dbReference>
<dbReference type="EMBL" id="CP046172">
    <property type="protein sequence ID" value="QIS11482.1"/>
    <property type="molecule type" value="Genomic_DNA"/>
</dbReference>
<dbReference type="AlphaFoldDB" id="A0A6G9YE60"/>
<reference evidence="1 2" key="1">
    <citation type="journal article" date="2019" name="ACS Chem. Biol.">
        <title>Identification and Mobilization of a Cryptic Antibiotic Biosynthesis Gene Locus from a Human-Pathogenic Nocardia Isolate.</title>
        <authorList>
            <person name="Herisse M."/>
            <person name="Ishida K."/>
            <person name="Porter J.L."/>
            <person name="Howden B."/>
            <person name="Hertweck C."/>
            <person name="Stinear T.P."/>
            <person name="Pidot S.J."/>
        </authorList>
    </citation>
    <scope>NUCLEOTIDE SEQUENCE [LARGE SCALE GENOMIC DNA]</scope>
    <source>
        <strain evidence="1 2">AUSMDU00012717</strain>
    </source>
</reference>
<evidence type="ECO:0008006" key="3">
    <source>
        <dbReference type="Google" id="ProtNLM"/>
    </source>
</evidence>
<proteinExistence type="predicted"/>
<keyword evidence="2" id="KW-1185">Reference proteome</keyword>
<sequence>MTLMLPSGAPAAGRVELSSGVLPATETICATTYSDGAMVPNQRWRPPTCHERSVLYGTPAPQARPGDWITVLPVPAQVLSAFTALRAAAADGDGQALRSLIDGPAGRMALVEAIRWAMTLNDPARPGIENPLIYGRTPAGNPTMTTGDDGRRVGLHVDSWDDSPLAERATAPNRLSVNVGHHDRWLLCVNAPLQAMERALRRRGLLDGADNPRRALGNRFMEVFPRYPVTKITIHPGEAYIAPTENMLHDGYAEPNGQIDLQFCCRGYFVVPHGISTHTR</sequence>
<dbReference type="KEGG" id="nah:F5544_18040"/>
<evidence type="ECO:0000313" key="2">
    <source>
        <dbReference type="Proteomes" id="UP000503540"/>
    </source>
</evidence>
<name>A0A6G9YE60_9NOCA</name>
<gene>
    <name evidence="1" type="ORF">F5544_18040</name>
</gene>
<dbReference type="Proteomes" id="UP000503540">
    <property type="component" value="Chromosome"/>
</dbReference>
<protein>
    <recommendedName>
        <fullName evidence="3">Phytanoyl-CoA dioxygenase</fullName>
    </recommendedName>
</protein>